<evidence type="ECO:0000313" key="2">
    <source>
        <dbReference type="Proteomes" id="UP000266861"/>
    </source>
</evidence>
<reference evidence="1 2" key="1">
    <citation type="submission" date="2018-08" db="EMBL/GenBank/DDBJ databases">
        <title>Genome and evolution of the arbuscular mycorrhizal fungus Diversispora epigaea (formerly Glomus versiforme) and its bacterial endosymbionts.</title>
        <authorList>
            <person name="Sun X."/>
            <person name="Fei Z."/>
            <person name="Harrison M."/>
        </authorList>
    </citation>
    <scope>NUCLEOTIDE SEQUENCE [LARGE SCALE GENOMIC DNA]</scope>
    <source>
        <strain evidence="1 2">IT104</strain>
    </source>
</reference>
<dbReference type="AlphaFoldDB" id="A0A397IVA7"/>
<protein>
    <recommendedName>
        <fullName evidence="3">Protein kinase domain-containing protein</fullName>
    </recommendedName>
</protein>
<gene>
    <name evidence="1" type="ORF">Glove_139g366</name>
</gene>
<evidence type="ECO:0008006" key="3">
    <source>
        <dbReference type="Google" id="ProtNLM"/>
    </source>
</evidence>
<proteinExistence type="predicted"/>
<keyword evidence="2" id="KW-1185">Reference proteome</keyword>
<organism evidence="1 2">
    <name type="scientific">Diversispora epigaea</name>
    <dbReference type="NCBI Taxonomy" id="1348612"/>
    <lineage>
        <taxon>Eukaryota</taxon>
        <taxon>Fungi</taxon>
        <taxon>Fungi incertae sedis</taxon>
        <taxon>Mucoromycota</taxon>
        <taxon>Glomeromycotina</taxon>
        <taxon>Glomeromycetes</taxon>
        <taxon>Diversisporales</taxon>
        <taxon>Diversisporaceae</taxon>
        <taxon>Diversispora</taxon>
    </lineage>
</organism>
<dbReference type="Proteomes" id="UP000266861">
    <property type="component" value="Unassembled WGS sequence"/>
</dbReference>
<comment type="caution">
    <text evidence="1">The sequence shown here is derived from an EMBL/GenBank/DDBJ whole genome shotgun (WGS) entry which is preliminary data.</text>
</comment>
<dbReference type="EMBL" id="PQFF01000130">
    <property type="protein sequence ID" value="RHZ79955.1"/>
    <property type="molecule type" value="Genomic_DNA"/>
</dbReference>
<sequence length="71" mass="8292">MTNNEYVMRFQDTKQIAKGINESFLNEIAILLRTNIGTASTTFFEITKDTETHEYAMILQYYKSGSLRNYL</sequence>
<evidence type="ECO:0000313" key="1">
    <source>
        <dbReference type="EMBL" id="RHZ79955.1"/>
    </source>
</evidence>
<name>A0A397IVA7_9GLOM</name>
<accession>A0A397IVA7</accession>